<comment type="function">
    <text evidence="8">Involved in the cellular defense against the biological effects of O6-methylguanine (O6-MeG) and O4-methylthymine (O4-MeT) in DNA. Repairs the methylated nucleobase in DNA by stoichiometrically transferring the methyl group to a cysteine residue in the enzyme. This is a suicide reaction: the enzyme is irreversibly inactivated.</text>
</comment>
<dbReference type="GO" id="GO:0006307">
    <property type="term" value="P:DNA alkylation repair"/>
    <property type="evidence" value="ECO:0007669"/>
    <property type="project" value="UniProtKB-UniRule"/>
</dbReference>
<dbReference type="NCBIfam" id="TIGR00589">
    <property type="entry name" value="ogt"/>
    <property type="match status" value="1"/>
</dbReference>
<evidence type="ECO:0000256" key="4">
    <source>
        <dbReference type="ARBA" id="ARBA00022679"/>
    </source>
</evidence>
<feature type="domain" description="Methylguanine DNA methyltransferase ribonuclease-like" evidence="10">
    <location>
        <begin position="5"/>
        <end position="79"/>
    </location>
</feature>
<dbReference type="EC" id="2.1.1.63" evidence="8"/>
<evidence type="ECO:0000313" key="12">
    <source>
        <dbReference type="Proteomes" id="UP000650477"/>
    </source>
</evidence>
<dbReference type="RefSeq" id="WP_004237369.1">
    <property type="nucleotide sequence ID" value="NZ_ABGYJJ040000001.1"/>
</dbReference>
<dbReference type="Gene3D" id="1.10.10.10">
    <property type="entry name" value="Winged helix-like DNA-binding domain superfamily/Winged helix DNA-binding domain"/>
    <property type="match status" value="1"/>
</dbReference>
<dbReference type="PANTHER" id="PTHR10815">
    <property type="entry name" value="METHYLATED-DNA--PROTEIN-CYSTEINE METHYLTRANSFERASE"/>
    <property type="match status" value="1"/>
</dbReference>
<evidence type="ECO:0000259" key="10">
    <source>
        <dbReference type="Pfam" id="PF02870"/>
    </source>
</evidence>
<dbReference type="InterPro" id="IPR036217">
    <property type="entry name" value="MethylDNA_cys_MeTrfase_DNAb"/>
</dbReference>
<comment type="similarity">
    <text evidence="2 8">Belongs to the MGMT family.</text>
</comment>
<comment type="catalytic activity">
    <reaction evidence="1 8">
        <text>a 4-O-methyl-thymidine in DNA + L-cysteinyl-[protein] = a thymidine in DNA + S-methyl-L-cysteinyl-[protein]</text>
        <dbReference type="Rhea" id="RHEA:53428"/>
        <dbReference type="Rhea" id="RHEA-COMP:10131"/>
        <dbReference type="Rhea" id="RHEA-COMP:10132"/>
        <dbReference type="Rhea" id="RHEA-COMP:13555"/>
        <dbReference type="Rhea" id="RHEA-COMP:13556"/>
        <dbReference type="ChEBI" id="CHEBI:29950"/>
        <dbReference type="ChEBI" id="CHEBI:82612"/>
        <dbReference type="ChEBI" id="CHEBI:137386"/>
        <dbReference type="ChEBI" id="CHEBI:137387"/>
        <dbReference type="EC" id="2.1.1.63"/>
    </reaction>
</comment>
<dbReference type="InterPro" id="IPR036631">
    <property type="entry name" value="MGMT_N_sf"/>
</dbReference>
<dbReference type="GO" id="GO:0032259">
    <property type="term" value="P:methylation"/>
    <property type="evidence" value="ECO:0007669"/>
    <property type="project" value="UniProtKB-KW"/>
</dbReference>
<dbReference type="CDD" id="cd06445">
    <property type="entry name" value="ATase"/>
    <property type="match status" value="1"/>
</dbReference>
<reference evidence="11" key="1">
    <citation type="submission" date="2017-12" db="EMBL/GenBank/DDBJ databases">
        <title>Genome sequencing and analysis.</title>
        <authorList>
            <person name="Huang Y.-T."/>
        </authorList>
    </citation>
    <scope>NUCLEOTIDE SEQUENCE</scope>
    <source>
        <strain evidence="11">VGH116</strain>
    </source>
</reference>
<feature type="active site" description="Nucleophile; methyl group acceptor" evidence="8">
    <location>
        <position position="136"/>
    </location>
</feature>
<dbReference type="Proteomes" id="UP000650477">
    <property type="component" value="Unassembled WGS sequence"/>
</dbReference>
<comment type="subcellular location">
    <subcellularLocation>
        <location evidence="8">Cytoplasm</location>
    </subcellularLocation>
</comment>
<dbReference type="FunFam" id="1.10.10.10:FF:000214">
    <property type="entry name" value="Methylated-DNA--protein-cysteine methyltransferase"/>
    <property type="match status" value="1"/>
</dbReference>
<gene>
    <name evidence="11" type="ORF">CYG68_12695</name>
</gene>
<keyword evidence="6 8" id="KW-0234">DNA repair</keyword>
<dbReference type="AlphaFoldDB" id="A0A2C5TKL0"/>
<comment type="catalytic activity">
    <reaction evidence="7 8">
        <text>a 6-O-methyl-2'-deoxyguanosine in DNA + L-cysteinyl-[protein] = S-methyl-L-cysteinyl-[protein] + a 2'-deoxyguanosine in DNA</text>
        <dbReference type="Rhea" id="RHEA:24000"/>
        <dbReference type="Rhea" id="RHEA-COMP:10131"/>
        <dbReference type="Rhea" id="RHEA-COMP:10132"/>
        <dbReference type="Rhea" id="RHEA-COMP:11367"/>
        <dbReference type="Rhea" id="RHEA-COMP:11368"/>
        <dbReference type="ChEBI" id="CHEBI:29950"/>
        <dbReference type="ChEBI" id="CHEBI:82612"/>
        <dbReference type="ChEBI" id="CHEBI:85445"/>
        <dbReference type="ChEBI" id="CHEBI:85448"/>
        <dbReference type="EC" id="2.1.1.63"/>
    </reaction>
</comment>
<sequence length="171" mass="18589">MIFRTQFSTVLGEMSAAATEQGVCFLEFTEDNRREDTLQLVSSRLKMAVTDGNHPQLALLESQLQDYFAGKRMIFTVPLVLPGTPFQQKVWDALLSVPFGSTVTYSMLAVSLSSPRAVRAVGRANGMNPVSVLVPCHRVTGKNGELTGYAGGTDRKAWLLAHEKQVKGASA</sequence>
<dbReference type="Pfam" id="PF02870">
    <property type="entry name" value="Methyltransf_1N"/>
    <property type="match status" value="1"/>
</dbReference>
<keyword evidence="3 8" id="KW-0489">Methyltransferase</keyword>
<dbReference type="Pfam" id="PF01035">
    <property type="entry name" value="DNA_binding_1"/>
    <property type="match status" value="1"/>
</dbReference>
<evidence type="ECO:0000256" key="6">
    <source>
        <dbReference type="ARBA" id="ARBA00023204"/>
    </source>
</evidence>
<name>A0A2C5TKL0_MORMO</name>
<dbReference type="EMBL" id="PKLF01000010">
    <property type="protein sequence ID" value="MBE8613256.1"/>
    <property type="molecule type" value="Genomic_DNA"/>
</dbReference>
<dbReference type="Gene3D" id="3.30.160.70">
    <property type="entry name" value="Methylated DNA-protein cysteine methyltransferase domain"/>
    <property type="match status" value="1"/>
</dbReference>
<comment type="miscellaneous">
    <text evidence="8">This enzyme catalyzes only one turnover and therefore is not strictly catalytic. According to one definition, an enzyme is a biocatalyst that acts repeatedly and over many reaction cycles.</text>
</comment>
<evidence type="ECO:0000259" key="9">
    <source>
        <dbReference type="Pfam" id="PF01035"/>
    </source>
</evidence>
<dbReference type="GeneID" id="93360688"/>
<accession>A0A2C5TKL0</accession>
<comment type="caution">
    <text evidence="11">The sequence shown here is derived from an EMBL/GenBank/DDBJ whole genome shotgun (WGS) entry which is preliminary data.</text>
</comment>
<evidence type="ECO:0000313" key="11">
    <source>
        <dbReference type="EMBL" id="MBE8613256.1"/>
    </source>
</evidence>
<evidence type="ECO:0000256" key="5">
    <source>
        <dbReference type="ARBA" id="ARBA00022763"/>
    </source>
</evidence>
<dbReference type="HAMAP" id="MF_00772">
    <property type="entry name" value="OGT"/>
    <property type="match status" value="1"/>
</dbReference>
<dbReference type="GO" id="GO:0005737">
    <property type="term" value="C:cytoplasm"/>
    <property type="evidence" value="ECO:0007669"/>
    <property type="project" value="UniProtKB-SubCell"/>
</dbReference>
<evidence type="ECO:0000256" key="1">
    <source>
        <dbReference type="ARBA" id="ARBA00001286"/>
    </source>
</evidence>
<feature type="domain" description="Methylated-DNA-[protein]-cysteine S-methyltransferase DNA binding" evidence="9">
    <location>
        <begin position="85"/>
        <end position="164"/>
    </location>
</feature>
<evidence type="ECO:0000256" key="8">
    <source>
        <dbReference type="HAMAP-Rule" id="MF_00772"/>
    </source>
</evidence>
<dbReference type="InterPro" id="IPR014048">
    <property type="entry name" value="MethylDNA_cys_MeTrfase_DNA-bd"/>
</dbReference>
<dbReference type="InterPro" id="IPR023546">
    <property type="entry name" value="MGMT"/>
</dbReference>
<evidence type="ECO:0000256" key="2">
    <source>
        <dbReference type="ARBA" id="ARBA00008711"/>
    </source>
</evidence>
<organism evidence="11 12">
    <name type="scientific">Morganella morganii</name>
    <name type="common">Proteus morganii</name>
    <dbReference type="NCBI Taxonomy" id="582"/>
    <lineage>
        <taxon>Bacteria</taxon>
        <taxon>Pseudomonadati</taxon>
        <taxon>Pseudomonadota</taxon>
        <taxon>Gammaproteobacteria</taxon>
        <taxon>Enterobacterales</taxon>
        <taxon>Morganellaceae</taxon>
        <taxon>Morganella</taxon>
    </lineage>
</organism>
<dbReference type="GO" id="GO:0003908">
    <property type="term" value="F:methylated-DNA-[protein]-cysteine S-methyltransferase activity"/>
    <property type="evidence" value="ECO:0007669"/>
    <property type="project" value="UniProtKB-UniRule"/>
</dbReference>
<dbReference type="InterPro" id="IPR008332">
    <property type="entry name" value="MethylG_MeTrfase_N"/>
</dbReference>
<evidence type="ECO:0000256" key="3">
    <source>
        <dbReference type="ARBA" id="ARBA00022603"/>
    </source>
</evidence>
<proteinExistence type="inferred from homology"/>
<keyword evidence="4 8" id="KW-0808">Transferase</keyword>
<keyword evidence="5 8" id="KW-0227">DNA damage</keyword>
<protein>
    <recommendedName>
        <fullName evidence="8">Methylated-DNA--protein-cysteine methyltransferase</fullName>
        <ecNumber evidence="8">2.1.1.63</ecNumber>
    </recommendedName>
    <alternativeName>
        <fullName evidence="8">6-O-methylguanine-DNA methyltransferase</fullName>
        <shortName evidence="8">MGMT</shortName>
    </alternativeName>
    <alternativeName>
        <fullName evidence="8">O-6-methylguanine-DNA-alkyltransferase</fullName>
    </alternativeName>
</protein>
<dbReference type="InterPro" id="IPR036388">
    <property type="entry name" value="WH-like_DNA-bd_sf"/>
</dbReference>
<keyword evidence="8" id="KW-0963">Cytoplasm</keyword>
<dbReference type="PANTHER" id="PTHR10815:SF5">
    <property type="entry name" value="METHYLATED-DNA--PROTEIN-CYSTEINE METHYLTRANSFERASE"/>
    <property type="match status" value="1"/>
</dbReference>
<dbReference type="SUPFAM" id="SSF53155">
    <property type="entry name" value="Methylated DNA-protein cysteine methyltransferase domain"/>
    <property type="match status" value="1"/>
</dbReference>
<dbReference type="SUPFAM" id="SSF46767">
    <property type="entry name" value="Methylated DNA-protein cysteine methyltransferase, C-terminal domain"/>
    <property type="match status" value="1"/>
</dbReference>
<evidence type="ECO:0000256" key="7">
    <source>
        <dbReference type="ARBA" id="ARBA00049348"/>
    </source>
</evidence>